<dbReference type="AlphaFoldDB" id="A0A9W7DFG7"/>
<dbReference type="OrthoDB" id="361383at2759"/>
<evidence type="ECO:0000256" key="3">
    <source>
        <dbReference type="ARBA" id="ARBA00023274"/>
    </source>
</evidence>
<dbReference type="GO" id="GO:0006412">
    <property type="term" value="P:translation"/>
    <property type="evidence" value="ECO:0007669"/>
    <property type="project" value="InterPro"/>
</dbReference>
<name>A0A9W7DFG7_AMBMO</name>
<dbReference type="Proteomes" id="UP001165063">
    <property type="component" value="Unassembled WGS sequence"/>
</dbReference>
<protein>
    <submittedName>
        <fullName evidence="6">Unnamed protein product</fullName>
    </submittedName>
</protein>
<evidence type="ECO:0000313" key="7">
    <source>
        <dbReference type="Proteomes" id="UP001165063"/>
    </source>
</evidence>
<dbReference type="GO" id="GO:0005762">
    <property type="term" value="C:mitochondrial large ribosomal subunit"/>
    <property type="evidence" value="ECO:0007669"/>
    <property type="project" value="TreeGrafter"/>
</dbReference>
<dbReference type="EMBL" id="BSXU01000925">
    <property type="protein sequence ID" value="GMG22127.1"/>
    <property type="molecule type" value="Genomic_DNA"/>
</dbReference>
<organism evidence="6 7">
    <name type="scientific">Ambrosiozyma monospora</name>
    <name type="common">Yeast</name>
    <name type="synonym">Endomycopsis monosporus</name>
    <dbReference type="NCBI Taxonomy" id="43982"/>
    <lineage>
        <taxon>Eukaryota</taxon>
        <taxon>Fungi</taxon>
        <taxon>Dikarya</taxon>
        <taxon>Ascomycota</taxon>
        <taxon>Saccharomycotina</taxon>
        <taxon>Pichiomycetes</taxon>
        <taxon>Pichiales</taxon>
        <taxon>Pichiaceae</taxon>
        <taxon>Ambrosiozyma</taxon>
    </lineage>
</organism>
<dbReference type="GO" id="GO:0003735">
    <property type="term" value="F:structural constituent of ribosome"/>
    <property type="evidence" value="ECO:0007669"/>
    <property type="project" value="InterPro"/>
</dbReference>
<dbReference type="Gene3D" id="3.100.10.10">
    <property type="match status" value="1"/>
</dbReference>
<gene>
    <name evidence="6" type="ORF">Amon01_000251300</name>
</gene>
<keyword evidence="7" id="KW-1185">Reference proteome</keyword>
<dbReference type="SUPFAM" id="SSF52080">
    <property type="entry name" value="Ribosomal proteins L15p and L18e"/>
    <property type="match status" value="1"/>
</dbReference>
<dbReference type="InterPro" id="IPR030878">
    <property type="entry name" value="Ribosomal_uL15"/>
</dbReference>
<dbReference type="InterPro" id="IPR005749">
    <property type="entry name" value="Ribosomal_uL15_bac-type"/>
</dbReference>
<evidence type="ECO:0000256" key="4">
    <source>
        <dbReference type="SAM" id="MobiDB-lite"/>
    </source>
</evidence>
<sequence>MIQITQLISKLALTPAQQTLAANKVFTQSTRSITMLANLKPAANSQTNEKRVGRGPGSGYGKTSGRGQKGQKARSSVPNWFEGGQTPIYKLYPKRGFTRTLKLELNEVPLNKIQHWINIGRLTLEKGEVLTMKKMKEVGLVSGSMKDGVAILANNHHCPSSYNFTSQGLLIEATKATSKAIELIEANGGSFQSKYFSRGMGFRAHHSPAWFLRKRGYLPLPSKPIARRDIVNYSSKEKRGYLAGSDYVAQIIPPGASAGGFGSSSRAEKKSELENELNKIASLKDTEKDNCVAGFAANKMLKFSDLKI</sequence>
<accession>A0A9W7DFG7</accession>
<comment type="caution">
    <text evidence="6">The sequence shown here is derived from an EMBL/GenBank/DDBJ whole genome shotgun (WGS) entry which is preliminary data.</text>
</comment>
<keyword evidence="3" id="KW-0687">Ribonucleoprotein</keyword>
<dbReference type="InterPro" id="IPR021131">
    <property type="entry name" value="Ribosomal_uL15/eL18"/>
</dbReference>
<feature type="compositionally biased region" description="Gly residues" evidence="4">
    <location>
        <begin position="54"/>
        <end position="68"/>
    </location>
</feature>
<dbReference type="NCBIfam" id="TIGR01071">
    <property type="entry name" value="rplO_bact"/>
    <property type="match status" value="1"/>
</dbReference>
<dbReference type="HAMAP" id="MF_01341">
    <property type="entry name" value="Ribosomal_uL15"/>
    <property type="match status" value="1"/>
</dbReference>
<dbReference type="InterPro" id="IPR036227">
    <property type="entry name" value="Ribosomal_uL15/eL18_sf"/>
</dbReference>
<keyword evidence="2" id="KW-0689">Ribosomal protein</keyword>
<evidence type="ECO:0000313" key="6">
    <source>
        <dbReference type="EMBL" id="GMG22127.1"/>
    </source>
</evidence>
<dbReference type="PANTHER" id="PTHR12934">
    <property type="entry name" value="50S RIBOSOMAL PROTEIN L15"/>
    <property type="match status" value="1"/>
</dbReference>
<proteinExistence type="inferred from homology"/>
<dbReference type="PANTHER" id="PTHR12934:SF11">
    <property type="entry name" value="LARGE RIBOSOMAL SUBUNIT PROTEIN UL15M"/>
    <property type="match status" value="1"/>
</dbReference>
<dbReference type="Pfam" id="PF00828">
    <property type="entry name" value="Ribosomal_L27A"/>
    <property type="match status" value="1"/>
</dbReference>
<evidence type="ECO:0000256" key="1">
    <source>
        <dbReference type="ARBA" id="ARBA00007320"/>
    </source>
</evidence>
<evidence type="ECO:0000256" key="2">
    <source>
        <dbReference type="ARBA" id="ARBA00022980"/>
    </source>
</evidence>
<evidence type="ECO:0000259" key="5">
    <source>
        <dbReference type="Pfam" id="PF00828"/>
    </source>
</evidence>
<feature type="domain" description="Large ribosomal subunit protein uL15/eL18" evidence="5">
    <location>
        <begin position="108"/>
        <end position="191"/>
    </location>
</feature>
<comment type="similarity">
    <text evidence="1">Belongs to the universal ribosomal protein uL15 family.</text>
</comment>
<feature type="region of interest" description="Disordered" evidence="4">
    <location>
        <begin position="42"/>
        <end position="77"/>
    </location>
</feature>
<reference evidence="6" key="1">
    <citation type="submission" date="2023-04" db="EMBL/GenBank/DDBJ databases">
        <title>Ambrosiozyma monospora NBRC 1965.</title>
        <authorList>
            <person name="Ichikawa N."/>
            <person name="Sato H."/>
            <person name="Tonouchi N."/>
        </authorList>
    </citation>
    <scope>NUCLEOTIDE SEQUENCE</scope>
    <source>
        <strain evidence="6">NBRC 1965</strain>
    </source>
</reference>